<evidence type="ECO:0000256" key="3">
    <source>
        <dbReference type="ARBA" id="ARBA00022670"/>
    </source>
</evidence>
<dbReference type="EMBL" id="KN832993">
    <property type="protein sequence ID" value="KIM82779.1"/>
    <property type="molecule type" value="Genomic_DNA"/>
</dbReference>
<feature type="domain" description="UCH catalytic" evidence="9">
    <location>
        <begin position="17"/>
        <end position="255"/>
    </location>
</feature>
<reference evidence="11" key="2">
    <citation type="submission" date="2015-01" db="EMBL/GenBank/DDBJ databases">
        <title>Evolutionary Origins and Diversification of the Mycorrhizal Mutualists.</title>
        <authorList>
            <consortium name="DOE Joint Genome Institute"/>
            <consortium name="Mycorrhizal Genomics Consortium"/>
            <person name="Kohler A."/>
            <person name="Kuo A."/>
            <person name="Nagy L.G."/>
            <person name="Floudas D."/>
            <person name="Copeland A."/>
            <person name="Barry K.W."/>
            <person name="Cichocki N."/>
            <person name="Veneault-Fourrey C."/>
            <person name="LaButti K."/>
            <person name="Lindquist E.A."/>
            <person name="Lipzen A."/>
            <person name="Lundell T."/>
            <person name="Morin E."/>
            <person name="Murat C."/>
            <person name="Riley R."/>
            <person name="Ohm R."/>
            <person name="Sun H."/>
            <person name="Tunlid A."/>
            <person name="Henrissat B."/>
            <person name="Grigoriev I.V."/>
            <person name="Hibbett D.S."/>
            <person name="Martin F."/>
        </authorList>
    </citation>
    <scope>NUCLEOTIDE SEQUENCE [LARGE SCALE GENOMIC DNA]</scope>
    <source>
        <strain evidence="11">F 1598</strain>
    </source>
</reference>
<dbReference type="GO" id="GO:0004843">
    <property type="term" value="F:cysteine-type deubiquitinase activity"/>
    <property type="evidence" value="ECO:0007669"/>
    <property type="project" value="UniProtKB-UniRule"/>
</dbReference>
<keyword evidence="5 7" id="KW-0378">Hydrolase</keyword>
<evidence type="ECO:0000256" key="7">
    <source>
        <dbReference type="PROSITE-ProRule" id="PRU01393"/>
    </source>
</evidence>
<keyword evidence="4 7" id="KW-0833">Ubl conjugation pathway</keyword>
<name>A0A0C3FSW0_PILCF</name>
<dbReference type="AlphaFoldDB" id="A0A0C3FSW0"/>
<feature type="site" description="Transition state stabilizer" evidence="7">
    <location>
        <position position="109"/>
    </location>
</feature>
<dbReference type="InterPro" id="IPR036959">
    <property type="entry name" value="Peptidase_C12_UCH_sf"/>
</dbReference>
<protein>
    <recommendedName>
        <fullName evidence="8">Ubiquitin carboxyl-terminal hydrolase</fullName>
        <ecNumber evidence="8">3.4.19.12</ecNumber>
    </recommendedName>
</protein>
<dbReference type="PROSITE" id="PS00140">
    <property type="entry name" value="UCH_1"/>
    <property type="match status" value="1"/>
</dbReference>
<dbReference type="OrthoDB" id="427186at2759"/>
<evidence type="ECO:0000313" key="10">
    <source>
        <dbReference type="EMBL" id="KIM82779.1"/>
    </source>
</evidence>
<feature type="site" description="Important for enzyme activity" evidence="7">
    <location>
        <position position="206"/>
    </location>
</feature>
<keyword evidence="3 7" id="KW-0645">Protease</keyword>
<dbReference type="Gene3D" id="3.40.532.10">
    <property type="entry name" value="Peptidase C12, ubiquitin carboxyl-terminal hydrolase"/>
    <property type="match status" value="1"/>
</dbReference>
<gene>
    <name evidence="10" type="ORF">PILCRDRAFT_820064</name>
</gene>
<proteinExistence type="inferred from homology"/>
<dbReference type="STRING" id="765440.A0A0C3FSW0"/>
<dbReference type="GO" id="GO:0006511">
    <property type="term" value="P:ubiquitin-dependent protein catabolic process"/>
    <property type="evidence" value="ECO:0007669"/>
    <property type="project" value="UniProtKB-UniRule"/>
</dbReference>
<dbReference type="PANTHER" id="PTHR10589:SF17">
    <property type="entry name" value="UBIQUITIN CARBOXYL-TERMINAL HYDROLASE"/>
    <property type="match status" value="1"/>
</dbReference>
<dbReference type="Proteomes" id="UP000054166">
    <property type="component" value="Unassembled WGS sequence"/>
</dbReference>
<dbReference type="InterPro" id="IPR038765">
    <property type="entry name" value="Papain-like_cys_pep_sf"/>
</dbReference>
<evidence type="ECO:0000256" key="4">
    <source>
        <dbReference type="ARBA" id="ARBA00022786"/>
    </source>
</evidence>
<dbReference type="GO" id="GO:0016579">
    <property type="term" value="P:protein deubiquitination"/>
    <property type="evidence" value="ECO:0007669"/>
    <property type="project" value="TreeGrafter"/>
</dbReference>
<evidence type="ECO:0000256" key="5">
    <source>
        <dbReference type="ARBA" id="ARBA00022801"/>
    </source>
</evidence>
<keyword evidence="6 7" id="KW-0788">Thiol protease</keyword>
<comment type="similarity">
    <text evidence="2 7 8">Belongs to the peptidase C12 family.</text>
</comment>
<evidence type="ECO:0000256" key="6">
    <source>
        <dbReference type="ARBA" id="ARBA00022807"/>
    </source>
</evidence>
<evidence type="ECO:0000256" key="8">
    <source>
        <dbReference type="RuleBase" id="RU361215"/>
    </source>
</evidence>
<sequence>MVLSSYHGTKPKSYRKHYVPLESNPEVFNRLIQKLGVSCGSKSRPGLQFFDVLSLDQSDLLAMVPRPVLALILIFPTTEAYEQQIAESEHSRSEYSGSGEDEEVIWFQQTIHNACGLYGILHAVSNGKARDFIDFGSPLAKLLATCVPLDPYERAIVLESSENVATAYADAAAQGDSAAPDAEVEVDFHYVCFVQSHKTGRLYEMDGDKKGPLDKQITLSDDEDMLSEPALRVVREFIQRERGTNLNFSLMALAETSVSFSP</sequence>
<dbReference type="EC" id="3.4.19.12" evidence="8"/>
<reference evidence="10 11" key="1">
    <citation type="submission" date="2014-04" db="EMBL/GenBank/DDBJ databases">
        <authorList>
            <consortium name="DOE Joint Genome Institute"/>
            <person name="Kuo A."/>
            <person name="Tarkka M."/>
            <person name="Buscot F."/>
            <person name="Kohler A."/>
            <person name="Nagy L.G."/>
            <person name="Floudas D."/>
            <person name="Copeland A."/>
            <person name="Barry K.W."/>
            <person name="Cichocki N."/>
            <person name="Veneault-Fourrey C."/>
            <person name="LaButti K."/>
            <person name="Lindquist E.A."/>
            <person name="Lipzen A."/>
            <person name="Lundell T."/>
            <person name="Morin E."/>
            <person name="Murat C."/>
            <person name="Sun H."/>
            <person name="Tunlid A."/>
            <person name="Henrissat B."/>
            <person name="Grigoriev I.V."/>
            <person name="Hibbett D.S."/>
            <person name="Martin F."/>
            <person name="Nordberg H.P."/>
            <person name="Cantor M.N."/>
            <person name="Hua S.X."/>
        </authorList>
    </citation>
    <scope>NUCLEOTIDE SEQUENCE [LARGE SCALE GENOMIC DNA]</scope>
    <source>
        <strain evidence="10 11">F 1598</strain>
    </source>
</reference>
<dbReference type="PANTHER" id="PTHR10589">
    <property type="entry name" value="UBIQUITIN CARBOXYL-TERMINAL HYDROLASE"/>
    <property type="match status" value="1"/>
</dbReference>
<evidence type="ECO:0000313" key="11">
    <source>
        <dbReference type="Proteomes" id="UP000054166"/>
    </source>
</evidence>
<dbReference type="SUPFAM" id="SSF54001">
    <property type="entry name" value="Cysteine proteinases"/>
    <property type="match status" value="1"/>
</dbReference>
<dbReference type="PRINTS" id="PR00707">
    <property type="entry name" value="UBCTHYDRLASE"/>
</dbReference>
<keyword evidence="11" id="KW-1185">Reference proteome</keyword>
<dbReference type="InterPro" id="IPR057254">
    <property type="entry name" value="UCH_AS"/>
</dbReference>
<dbReference type="HOGENOM" id="CLU_054406_0_2_1"/>
<evidence type="ECO:0000256" key="1">
    <source>
        <dbReference type="ARBA" id="ARBA00000707"/>
    </source>
</evidence>
<feature type="active site" description="Nucleophile" evidence="7">
    <location>
        <position position="115"/>
    </location>
</feature>
<dbReference type="FunFam" id="3.40.532.10:FF:000006">
    <property type="entry name" value="Ubiquitin carboxyl-terminal hydrolase"/>
    <property type="match status" value="1"/>
</dbReference>
<feature type="active site" description="Proton donor" evidence="7">
    <location>
        <position position="189"/>
    </location>
</feature>
<evidence type="ECO:0000259" key="9">
    <source>
        <dbReference type="PROSITE" id="PS52048"/>
    </source>
</evidence>
<evidence type="ECO:0000256" key="2">
    <source>
        <dbReference type="ARBA" id="ARBA00009326"/>
    </source>
</evidence>
<dbReference type="GO" id="GO:0005737">
    <property type="term" value="C:cytoplasm"/>
    <property type="evidence" value="ECO:0007669"/>
    <property type="project" value="TreeGrafter"/>
</dbReference>
<organism evidence="10 11">
    <name type="scientific">Piloderma croceum (strain F 1598)</name>
    <dbReference type="NCBI Taxonomy" id="765440"/>
    <lineage>
        <taxon>Eukaryota</taxon>
        <taxon>Fungi</taxon>
        <taxon>Dikarya</taxon>
        <taxon>Basidiomycota</taxon>
        <taxon>Agaricomycotina</taxon>
        <taxon>Agaricomycetes</taxon>
        <taxon>Agaricomycetidae</taxon>
        <taxon>Atheliales</taxon>
        <taxon>Atheliaceae</taxon>
        <taxon>Piloderma</taxon>
    </lineage>
</organism>
<dbReference type="CDD" id="cd09616">
    <property type="entry name" value="Peptidase_C12_UCH_L1_L3"/>
    <property type="match status" value="1"/>
</dbReference>
<comment type="catalytic activity">
    <reaction evidence="1 7 8">
        <text>Thiol-dependent hydrolysis of ester, thioester, amide, peptide and isopeptide bonds formed by the C-terminal Gly of ubiquitin (a 76-residue protein attached to proteins as an intracellular targeting signal).</text>
        <dbReference type="EC" id="3.4.19.12"/>
    </reaction>
</comment>
<dbReference type="PROSITE" id="PS52048">
    <property type="entry name" value="UCH_DOMAIN"/>
    <property type="match status" value="1"/>
</dbReference>
<accession>A0A0C3FSW0</accession>
<dbReference type="InterPro" id="IPR001578">
    <property type="entry name" value="Peptidase_C12_UCH"/>
</dbReference>
<dbReference type="MEROPS" id="C12.002"/>
<dbReference type="Pfam" id="PF01088">
    <property type="entry name" value="Peptidase_C12"/>
    <property type="match status" value="1"/>
</dbReference>
<dbReference type="FunCoup" id="A0A0C3FSW0">
    <property type="interactions" value="394"/>
</dbReference>
<dbReference type="InParanoid" id="A0A0C3FSW0"/>